<feature type="domain" description="ABC transmembrane type-1" evidence="9">
    <location>
        <begin position="75"/>
        <end position="282"/>
    </location>
</feature>
<keyword evidence="2 8" id="KW-0813">Transport</keyword>
<comment type="subcellular location">
    <subcellularLocation>
        <location evidence="1">Cell inner membrane</location>
        <topology evidence="1">Multi-pass membrane protein</topology>
    </subcellularLocation>
    <subcellularLocation>
        <location evidence="8">Cell membrane</location>
        <topology evidence="8">Multi-pass membrane protein</topology>
    </subcellularLocation>
</comment>
<keyword evidence="11" id="KW-1185">Reference proteome</keyword>
<dbReference type="GO" id="GO:0055085">
    <property type="term" value="P:transmembrane transport"/>
    <property type="evidence" value="ECO:0007669"/>
    <property type="project" value="InterPro"/>
</dbReference>
<evidence type="ECO:0000256" key="8">
    <source>
        <dbReference type="RuleBase" id="RU363032"/>
    </source>
</evidence>
<evidence type="ECO:0000256" key="4">
    <source>
        <dbReference type="ARBA" id="ARBA00022519"/>
    </source>
</evidence>
<proteinExistence type="inferred from homology"/>
<dbReference type="PROSITE" id="PS50928">
    <property type="entry name" value="ABC_TM1"/>
    <property type="match status" value="2"/>
</dbReference>
<dbReference type="InterPro" id="IPR035906">
    <property type="entry name" value="MetI-like_sf"/>
</dbReference>
<keyword evidence="7 8" id="KW-0472">Membrane</keyword>
<keyword evidence="4" id="KW-0997">Cell inner membrane</keyword>
<gene>
    <name evidence="10" type="ORF">C7449_103151</name>
</gene>
<dbReference type="CDD" id="cd06261">
    <property type="entry name" value="TM_PBP2"/>
    <property type="match status" value="2"/>
</dbReference>
<feature type="domain" description="ABC transmembrane type-1" evidence="9">
    <location>
        <begin position="371"/>
        <end position="561"/>
    </location>
</feature>
<feature type="transmembrane region" description="Helical" evidence="8">
    <location>
        <begin position="409"/>
        <end position="431"/>
    </location>
</feature>
<feature type="transmembrane region" description="Helical" evidence="8">
    <location>
        <begin position="264"/>
        <end position="283"/>
    </location>
</feature>
<evidence type="ECO:0000256" key="5">
    <source>
        <dbReference type="ARBA" id="ARBA00022692"/>
    </source>
</evidence>
<dbReference type="Gene3D" id="1.10.3720.10">
    <property type="entry name" value="MetI-like"/>
    <property type="match status" value="2"/>
</dbReference>
<name>A0A2T5BAY5_MYCDI</name>
<evidence type="ECO:0000256" key="2">
    <source>
        <dbReference type="ARBA" id="ARBA00022448"/>
    </source>
</evidence>
<dbReference type="RefSeq" id="WP_108002221.1">
    <property type="nucleotide sequence ID" value="NZ_JBHEEX010000009.1"/>
</dbReference>
<dbReference type="GO" id="GO:0005886">
    <property type="term" value="C:plasma membrane"/>
    <property type="evidence" value="ECO:0007669"/>
    <property type="project" value="UniProtKB-SubCell"/>
</dbReference>
<evidence type="ECO:0000259" key="9">
    <source>
        <dbReference type="PROSITE" id="PS50928"/>
    </source>
</evidence>
<reference evidence="10 11" key="1">
    <citation type="submission" date="2018-04" db="EMBL/GenBank/DDBJ databases">
        <title>Genomic Encyclopedia of Type Strains, Phase IV (KMG-IV): sequencing the most valuable type-strain genomes for metagenomic binning, comparative biology and taxonomic classification.</title>
        <authorList>
            <person name="Goeker M."/>
        </authorList>
    </citation>
    <scope>NUCLEOTIDE SEQUENCE [LARGE SCALE GENOMIC DNA]</scope>
    <source>
        <strain evidence="10 11">DSM 7138</strain>
    </source>
</reference>
<feature type="transmembrane region" description="Helical" evidence="8">
    <location>
        <begin position="437"/>
        <end position="457"/>
    </location>
</feature>
<dbReference type="InterPro" id="IPR000515">
    <property type="entry name" value="MetI-like"/>
</dbReference>
<feature type="transmembrane region" description="Helical" evidence="8">
    <location>
        <begin position="111"/>
        <end position="133"/>
    </location>
</feature>
<dbReference type="SUPFAM" id="SSF161098">
    <property type="entry name" value="MetI-like"/>
    <property type="match status" value="2"/>
</dbReference>
<evidence type="ECO:0000313" key="11">
    <source>
        <dbReference type="Proteomes" id="UP000241247"/>
    </source>
</evidence>
<protein>
    <submittedName>
        <fullName evidence="10">Iron(III) transport system permease protein</fullName>
    </submittedName>
</protein>
<accession>A0A2T5BAY5</accession>
<keyword evidence="5 8" id="KW-0812">Transmembrane</keyword>
<keyword evidence="3" id="KW-1003">Cell membrane</keyword>
<comment type="similarity">
    <text evidence="8">Belongs to the binding-protein-dependent transport system permease family.</text>
</comment>
<feature type="transmembrane region" description="Helical" evidence="8">
    <location>
        <begin position="314"/>
        <end position="335"/>
    </location>
</feature>
<evidence type="ECO:0000256" key="7">
    <source>
        <dbReference type="ARBA" id="ARBA00023136"/>
    </source>
</evidence>
<dbReference type="Proteomes" id="UP000241247">
    <property type="component" value="Unassembled WGS sequence"/>
</dbReference>
<evidence type="ECO:0000256" key="6">
    <source>
        <dbReference type="ARBA" id="ARBA00022989"/>
    </source>
</evidence>
<dbReference type="AlphaFoldDB" id="A0A2T5BAY5"/>
<feature type="transmembrane region" description="Helical" evidence="8">
    <location>
        <begin position="543"/>
        <end position="565"/>
    </location>
</feature>
<feature type="transmembrane region" description="Helical" evidence="8">
    <location>
        <begin position="79"/>
        <end position="99"/>
    </location>
</feature>
<feature type="transmembrane region" description="Helical" evidence="8">
    <location>
        <begin position="162"/>
        <end position="182"/>
    </location>
</feature>
<evidence type="ECO:0000256" key="3">
    <source>
        <dbReference type="ARBA" id="ARBA00022475"/>
    </source>
</evidence>
<organism evidence="10 11">
    <name type="scientific">Mycoplana dimorpha</name>
    <dbReference type="NCBI Taxonomy" id="28320"/>
    <lineage>
        <taxon>Bacteria</taxon>
        <taxon>Pseudomonadati</taxon>
        <taxon>Pseudomonadota</taxon>
        <taxon>Alphaproteobacteria</taxon>
        <taxon>Hyphomicrobiales</taxon>
        <taxon>Rhizobiaceae</taxon>
        <taxon>Mycoplana</taxon>
    </lineage>
</organism>
<feature type="transmembrane region" description="Helical" evidence="8">
    <location>
        <begin position="374"/>
        <end position="397"/>
    </location>
</feature>
<comment type="caution">
    <text evidence="10">The sequence shown here is derived from an EMBL/GenBank/DDBJ whole genome shotgun (WGS) entry which is preliminary data.</text>
</comment>
<dbReference type="OrthoDB" id="27542at2"/>
<dbReference type="EMBL" id="PZZZ01000003">
    <property type="protein sequence ID" value="PTM96137.1"/>
    <property type="molecule type" value="Genomic_DNA"/>
</dbReference>
<feature type="transmembrane region" description="Helical" evidence="8">
    <location>
        <begin position="231"/>
        <end position="252"/>
    </location>
</feature>
<keyword evidence="6 8" id="KW-1133">Transmembrane helix</keyword>
<sequence>MNRLGITARNVFGNGYAVRNLVIGICAIIVTYLVIFPLFVLFNESLSVVPAGGERTYSLSGFYEMLGQWRTYRILMNSIIYAAGSSLVALLIGGSLVWLVQRTDIPAKKFVMLFALFPLFMPPVLSAIGWVLLLDTNVGLLNVVTQAIGLGSIFNANSMAGMIWVGGVLEVPLVFLWLWPAFAAMNPALEEAAAICGARSIKVIMTILLPIMLPAFGAVLLINFILSIEDVMVPIVLGLPAGINVLASEIYIAHIRVPTDTHTASVYSVLLLVITMALAFYYLRLTANADRYVTVRGRGFNQKALELGRARLPVFAGVCLLLGLIVGLPMFILGWTSLMPYLQVPSIAGLSLISLNSYRMLLDDPAALRGIGNTLIVGVSAAFVVMSLAVVIGWLQVRTRNWFSRTVDMLAFTPIAVPGLVIGLSLSILYLNVPLEIYGTLLIIWIAFVTRFLPYGVRLTYSGFSQIHRELEEAALISKAGWFRTIRTISLPLLGPTLLVGFIYTILRGFREISASLLLSSYGNEPYSVVAYHMWDGGEVGKASAYGIVALCCMVVLVVVGQWIAGRKVIGPES</sequence>
<dbReference type="PANTHER" id="PTHR43357:SF4">
    <property type="entry name" value="INNER MEMBRANE ABC TRANSPORTER PERMEASE PROTEIN YDCV"/>
    <property type="match status" value="1"/>
</dbReference>
<evidence type="ECO:0000256" key="1">
    <source>
        <dbReference type="ARBA" id="ARBA00004429"/>
    </source>
</evidence>
<dbReference type="PANTHER" id="PTHR43357">
    <property type="entry name" value="INNER MEMBRANE ABC TRANSPORTER PERMEASE PROTEIN YDCV"/>
    <property type="match status" value="1"/>
</dbReference>
<dbReference type="Pfam" id="PF00528">
    <property type="entry name" value="BPD_transp_1"/>
    <property type="match status" value="1"/>
</dbReference>
<feature type="transmembrane region" description="Helical" evidence="8">
    <location>
        <begin position="21"/>
        <end position="42"/>
    </location>
</feature>
<feature type="transmembrane region" description="Helical" evidence="8">
    <location>
        <begin position="489"/>
        <end position="507"/>
    </location>
</feature>
<feature type="transmembrane region" description="Helical" evidence="8">
    <location>
        <begin position="203"/>
        <end position="225"/>
    </location>
</feature>
<evidence type="ECO:0000313" key="10">
    <source>
        <dbReference type="EMBL" id="PTM96137.1"/>
    </source>
</evidence>